<dbReference type="Pfam" id="PF09639">
    <property type="entry name" value="YjcQ"/>
    <property type="match status" value="1"/>
</dbReference>
<dbReference type="RefSeq" id="WP_055247303.1">
    <property type="nucleotide sequence ID" value="NZ_BSCI01000007.1"/>
</dbReference>
<reference evidence="1 3" key="1">
    <citation type="submission" date="2015-09" db="EMBL/GenBank/DDBJ databases">
        <authorList>
            <consortium name="Pathogen Informatics"/>
        </authorList>
    </citation>
    <scope>NUCLEOTIDE SEQUENCE [LARGE SCALE GENOMIC DNA]</scope>
    <source>
        <strain evidence="1 3">2789STDY5834866</strain>
    </source>
</reference>
<sequence length="120" mass="14060">MAKDDMEVIMYKILKYLYECMKKDISPQLEDFSWDSKLFHIPQNYWCKIIVTLVRKGYITGFKIIDNTKDAPTIQTDRPFEITFEGVQFLEENSRMQKAKEYCAETFNVILSAVLGVIVS</sequence>
<organism evidence="1 3">
    <name type="scientific">Coprococcus comes</name>
    <dbReference type="NCBI Taxonomy" id="410072"/>
    <lineage>
        <taxon>Bacteria</taxon>
        <taxon>Bacillati</taxon>
        <taxon>Bacillota</taxon>
        <taxon>Clostridia</taxon>
        <taxon>Lachnospirales</taxon>
        <taxon>Lachnospiraceae</taxon>
        <taxon>Coprococcus</taxon>
    </lineage>
</organism>
<dbReference type="Gene3D" id="1.10.10.10">
    <property type="entry name" value="Winged helix-like DNA-binding domain superfamily/Winged helix DNA-binding domain"/>
    <property type="match status" value="1"/>
</dbReference>
<dbReference type="InterPro" id="IPR018597">
    <property type="entry name" value="Phage_Tuc2009_YjcQ"/>
</dbReference>
<dbReference type="Proteomes" id="UP000095362">
    <property type="component" value="Unassembled WGS sequence"/>
</dbReference>
<name>A0A173ZDX5_9FIRM</name>
<protein>
    <submittedName>
        <fullName evidence="1">YjcQ protein</fullName>
    </submittedName>
</protein>
<reference evidence="2" key="3">
    <citation type="submission" date="2022-11" db="EMBL/GenBank/DDBJ databases">
        <title>Draft genome sequence of Coprococcus comes strain 31264.</title>
        <authorList>
            <person name="Hisatomi A."/>
            <person name="Ohkuma M."/>
            <person name="Sakamoto M."/>
        </authorList>
    </citation>
    <scope>NUCLEOTIDE SEQUENCE</scope>
    <source>
        <strain evidence="2">JCM 31264</strain>
    </source>
</reference>
<reference evidence="2" key="2">
    <citation type="submission" date="2022-09" db="EMBL/GenBank/DDBJ databases">
        <title>Draft genome sequence of Coprococcus comes strain 31264.</title>
        <authorList>
            <person name="Atsushi H."/>
            <person name="Moriya O."/>
            <person name="Mitsuo S."/>
        </authorList>
    </citation>
    <scope>NUCLEOTIDE SEQUENCE</scope>
    <source>
        <strain evidence="2">JCM 31264</strain>
    </source>
</reference>
<evidence type="ECO:0000313" key="1">
    <source>
        <dbReference type="EMBL" id="CUN73860.1"/>
    </source>
</evidence>
<proteinExistence type="predicted"/>
<dbReference type="Proteomes" id="UP001145109">
    <property type="component" value="Unassembled WGS sequence"/>
</dbReference>
<evidence type="ECO:0000313" key="3">
    <source>
        <dbReference type="Proteomes" id="UP000095362"/>
    </source>
</evidence>
<dbReference type="EMBL" id="BSCI01000007">
    <property type="protein sequence ID" value="GLG86890.1"/>
    <property type="molecule type" value="Genomic_DNA"/>
</dbReference>
<gene>
    <name evidence="2" type="ORF">comes_14350</name>
    <name evidence="1" type="ORF">ERS852481_00737</name>
</gene>
<dbReference type="SUPFAM" id="SSF46785">
    <property type="entry name" value="Winged helix' DNA-binding domain"/>
    <property type="match status" value="1"/>
</dbReference>
<accession>A0A173ZDX5</accession>
<dbReference type="InterPro" id="IPR036390">
    <property type="entry name" value="WH_DNA-bd_sf"/>
</dbReference>
<evidence type="ECO:0000313" key="2">
    <source>
        <dbReference type="EMBL" id="GLG86890.1"/>
    </source>
</evidence>
<dbReference type="InterPro" id="IPR036388">
    <property type="entry name" value="WH-like_DNA-bd_sf"/>
</dbReference>
<dbReference type="AlphaFoldDB" id="A0A173ZDX5"/>
<dbReference type="EMBL" id="CYZK01000003">
    <property type="protein sequence ID" value="CUN73860.1"/>
    <property type="molecule type" value="Genomic_DNA"/>
</dbReference>